<dbReference type="Pfam" id="PF06283">
    <property type="entry name" value="ThuA"/>
    <property type="match status" value="1"/>
</dbReference>
<dbReference type="InterPro" id="IPR029062">
    <property type="entry name" value="Class_I_gatase-like"/>
</dbReference>
<evidence type="ECO:0000313" key="2">
    <source>
        <dbReference type="EMBL" id="MFC0680049.1"/>
    </source>
</evidence>
<gene>
    <name evidence="2" type="ORF">ACFFGH_19615</name>
</gene>
<keyword evidence="3" id="KW-1185">Reference proteome</keyword>
<sequence length="240" mass="27028">MSPRIVFLVGEGEYESHRTMRPVADRMESALDAEVVYKTPDVLDDMPHFPEQSYGDLSALADADLLVVYTRWRRLPDAEMQQIADYCDRGGSVLGLRTANHAFSYPEGSRWETWNDGFGRDVLGSPWISHHGHSSSTDVRWASDGGHPVLSGVPRSFHLRGWLYRQKLSDGCTPILWGEPVDPEDEPAPSPVAWTWERSGQRTVYTNMGHPSDLRQSIVHDFLVNAARWCMRLPGPGPEV</sequence>
<name>A0ABV6RTX8_9GAMM</name>
<dbReference type="Gene3D" id="3.40.50.880">
    <property type="match status" value="1"/>
</dbReference>
<accession>A0ABV6RTX8</accession>
<proteinExistence type="predicted"/>
<feature type="domain" description="ThuA-like" evidence="1">
    <location>
        <begin position="54"/>
        <end position="230"/>
    </location>
</feature>
<evidence type="ECO:0000259" key="1">
    <source>
        <dbReference type="Pfam" id="PF06283"/>
    </source>
</evidence>
<evidence type="ECO:0000313" key="3">
    <source>
        <dbReference type="Proteomes" id="UP001589896"/>
    </source>
</evidence>
<organism evidence="2 3">
    <name type="scientific">Lysobacter korlensis</name>
    <dbReference type="NCBI Taxonomy" id="553636"/>
    <lineage>
        <taxon>Bacteria</taxon>
        <taxon>Pseudomonadati</taxon>
        <taxon>Pseudomonadota</taxon>
        <taxon>Gammaproteobacteria</taxon>
        <taxon>Lysobacterales</taxon>
        <taxon>Lysobacteraceae</taxon>
        <taxon>Lysobacter</taxon>
    </lineage>
</organism>
<reference evidence="2 3" key="1">
    <citation type="submission" date="2024-09" db="EMBL/GenBank/DDBJ databases">
        <authorList>
            <person name="Sun Q."/>
            <person name="Mori K."/>
        </authorList>
    </citation>
    <scope>NUCLEOTIDE SEQUENCE [LARGE SCALE GENOMIC DNA]</scope>
    <source>
        <strain evidence="2 3">KCTC 23076</strain>
    </source>
</reference>
<dbReference type="RefSeq" id="WP_386671443.1">
    <property type="nucleotide sequence ID" value="NZ_JBHLTG010000005.1"/>
</dbReference>
<dbReference type="EMBL" id="JBHLTG010000005">
    <property type="protein sequence ID" value="MFC0680049.1"/>
    <property type="molecule type" value="Genomic_DNA"/>
</dbReference>
<dbReference type="InterPro" id="IPR029010">
    <property type="entry name" value="ThuA-like"/>
</dbReference>
<comment type="caution">
    <text evidence="2">The sequence shown here is derived from an EMBL/GenBank/DDBJ whole genome shotgun (WGS) entry which is preliminary data.</text>
</comment>
<dbReference type="SUPFAM" id="SSF52317">
    <property type="entry name" value="Class I glutamine amidotransferase-like"/>
    <property type="match status" value="1"/>
</dbReference>
<protein>
    <submittedName>
        <fullName evidence="2">ThuA domain-containing protein</fullName>
    </submittedName>
</protein>
<dbReference type="Proteomes" id="UP001589896">
    <property type="component" value="Unassembled WGS sequence"/>
</dbReference>